<comment type="caution">
    <text evidence="2">The sequence shown here is derived from an EMBL/GenBank/DDBJ whole genome shotgun (WGS) entry which is preliminary data.</text>
</comment>
<dbReference type="RefSeq" id="WP_325993423.1">
    <property type="nucleotide sequence ID" value="NZ_JAMZOO010000017.1"/>
</dbReference>
<evidence type="ECO:0000313" key="2">
    <source>
        <dbReference type="EMBL" id="MEB6858836.1"/>
    </source>
</evidence>
<proteinExistence type="predicted"/>
<keyword evidence="1" id="KW-0812">Transmembrane</keyword>
<evidence type="ECO:0000313" key="3">
    <source>
        <dbReference type="Proteomes" id="UP001332939"/>
    </source>
</evidence>
<keyword evidence="1" id="KW-1133">Transmembrane helix</keyword>
<feature type="transmembrane region" description="Helical" evidence="1">
    <location>
        <begin position="55"/>
        <end position="73"/>
    </location>
</feature>
<sequence length="79" mass="8881">MLCAGAWINLVQAFCQSQKEKSPGKYIHINRGGLKNRQFDSASIFIGVQEEMKKYSLIGLMIVTMIISSNVLLENTLFI</sequence>
<protein>
    <submittedName>
        <fullName evidence="2">Uncharacterized protein</fullName>
    </submittedName>
</protein>
<keyword evidence="1" id="KW-0472">Membrane</keyword>
<name>A0ABU6EK31_9GAMM</name>
<dbReference type="EMBL" id="JAMZOO010000017">
    <property type="protein sequence ID" value="MEB6858836.1"/>
    <property type="molecule type" value="Genomic_DNA"/>
</dbReference>
<keyword evidence="3" id="KW-1185">Reference proteome</keyword>
<feature type="non-terminal residue" evidence="2">
    <location>
        <position position="79"/>
    </location>
</feature>
<reference evidence="2 3" key="1">
    <citation type="submission" date="2022-05" db="EMBL/GenBank/DDBJ databases">
        <title>Whole genome sequences of Escherichia coli of fish isolates collected from Assam, India.</title>
        <authorList>
            <person name="Sudha S."/>
            <person name="Muneeb K.H."/>
            <person name="Rakshit O."/>
            <person name="Mendem S.K."/>
            <person name="Raisen C."/>
            <person name="Holmes M.A."/>
            <person name="Shome B.R."/>
            <person name="Sivaraman G.K."/>
        </authorList>
    </citation>
    <scope>NUCLEOTIDE SEQUENCE [LARGE SCALE GENOMIC DNA]</scope>
    <source>
        <strain evidence="2 3">278</strain>
    </source>
</reference>
<dbReference type="Proteomes" id="UP001332939">
    <property type="component" value="Unassembled WGS sequence"/>
</dbReference>
<gene>
    <name evidence="2" type="ORF">NA736_17690</name>
</gene>
<organism evidence="2 3">
    <name type="scientific">Proteus cibi</name>
    <dbReference type="NCBI Taxonomy" id="2050966"/>
    <lineage>
        <taxon>Bacteria</taxon>
        <taxon>Pseudomonadati</taxon>
        <taxon>Pseudomonadota</taxon>
        <taxon>Gammaproteobacteria</taxon>
        <taxon>Enterobacterales</taxon>
        <taxon>Morganellaceae</taxon>
        <taxon>Proteus</taxon>
    </lineage>
</organism>
<evidence type="ECO:0000256" key="1">
    <source>
        <dbReference type="SAM" id="Phobius"/>
    </source>
</evidence>
<accession>A0ABU6EK31</accession>